<sequence>MGIFNAIDFGVLMPHSITTAFTKTRAWLNALDPRIQTAIILLFVAGTLPAVIQTTKNVQQGLDALCGPTRAGWERNLYECYSHWANSKAQEKAEDEFFRNAALTRQAALEKRQRQINDAPTRTRLAESQWGKPYHGPLTFSFVDHSILKMPLCPSGEWPDFFVRYTQPPPGLGIEVEAIDGYWLFDLYQKTAEGKVYTRPPVAATATLQCQ</sequence>
<reference evidence="1 2" key="1">
    <citation type="journal article" date="2018" name="Aquat. Microb. Ecol.">
        <title>Gammaproteobacterial methanotrophs dominate.</title>
        <authorList>
            <person name="Rissanen A.J."/>
            <person name="Saarenheimo J."/>
            <person name="Tiirola M."/>
            <person name="Peura S."/>
            <person name="Aalto S.L."/>
            <person name="Karvinen A."/>
            <person name="Nykanen H."/>
        </authorList>
    </citation>
    <scope>NUCLEOTIDE SEQUENCE [LARGE SCALE GENOMIC DNA]</scope>
    <source>
        <strain evidence="1">AMbin10</strain>
    </source>
</reference>
<dbReference type="Proteomes" id="UP000249396">
    <property type="component" value="Unassembled WGS sequence"/>
</dbReference>
<evidence type="ECO:0000313" key="1">
    <source>
        <dbReference type="EMBL" id="PZN75000.1"/>
    </source>
</evidence>
<accession>A0A2W4SHP7</accession>
<organism evidence="1 2">
    <name type="scientific">Candidatus Methylumidiphilus alinenensis</name>
    <dbReference type="NCBI Taxonomy" id="2202197"/>
    <lineage>
        <taxon>Bacteria</taxon>
        <taxon>Pseudomonadati</taxon>
        <taxon>Pseudomonadota</taxon>
        <taxon>Gammaproteobacteria</taxon>
        <taxon>Methylococcales</taxon>
        <taxon>Candidatus Methylumidiphilus</taxon>
    </lineage>
</organism>
<feature type="non-terminal residue" evidence="1">
    <location>
        <position position="211"/>
    </location>
</feature>
<dbReference type="EMBL" id="QJPH01000406">
    <property type="protein sequence ID" value="PZN75000.1"/>
    <property type="molecule type" value="Genomic_DNA"/>
</dbReference>
<dbReference type="AlphaFoldDB" id="A0A2W4SHP7"/>
<evidence type="ECO:0000313" key="2">
    <source>
        <dbReference type="Proteomes" id="UP000249396"/>
    </source>
</evidence>
<proteinExistence type="predicted"/>
<gene>
    <name evidence="1" type="ORF">DM484_19945</name>
</gene>
<comment type="caution">
    <text evidence="1">The sequence shown here is derived from an EMBL/GenBank/DDBJ whole genome shotgun (WGS) entry which is preliminary data.</text>
</comment>
<name>A0A2W4SHP7_9GAMM</name>
<protein>
    <submittedName>
        <fullName evidence="1">Uncharacterized protein</fullName>
    </submittedName>
</protein>